<organism evidence="3 4">
    <name type="scientific">Triparma columacea</name>
    <dbReference type="NCBI Taxonomy" id="722753"/>
    <lineage>
        <taxon>Eukaryota</taxon>
        <taxon>Sar</taxon>
        <taxon>Stramenopiles</taxon>
        <taxon>Ochrophyta</taxon>
        <taxon>Bolidophyceae</taxon>
        <taxon>Parmales</taxon>
        <taxon>Triparmaceae</taxon>
        <taxon>Triparma</taxon>
    </lineage>
</organism>
<feature type="compositionally biased region" description="Basic and acidic residues" evidence="2">
    <location>
        <begin position="149"/>
        <end position="187"/>
    </location>
</feature>
<evidence type="ECO:0000313" key="4">
    <source>
        <dbReference type="Proteomes" id="UP001165065"/>
    </source>
</evidence>
<protein>
    <submittedName>
        <fullName evidence="3">Uncharacterized protein</fullName>
    </submittedName>
</protein>
<evidence type="ECO:0000256" key="1">
    <source>
        <dbReference type="SAM" id="Coils"/>
    </source>
</evidence>
<feature type="compositionally biased region" description="Polar residues" evidence="2">
    <location>
        <begin position="1"/>
        <end position="15"/>
    </location>
</feature>
<comment type="caution">
    <text evidence="3">The sequence shown here is derived from an EMBL/GenBank/DDBJ whole genome shotgun (WGS) entry which is preliminary data.</text>
</comment>
<dbReference type="Pfam" id="PF06273">
    <property type="entry name" value="eIF-4B"/>
    <property type="match status" value="1"/>
</dbReference>
<sequence length="263" mass="28203">MSSFEDSNKSNQSDSAWGKSEGVSAVKAAPAQRPRLKLAPRTKPVGASAASSGGQSSIFGGARSREEILASKGIDVKAKEKEIEEKARVLKLTKDQEEEAEACRAELAYAEKELREANEKELPMKDLPDKVEKKKKELSDLLTKFGELNIKKAEEMEKEVKGKLKEGKPRFERPSERRKRQEEEAREGGGGGSGGGRREGDGGYGGGGQGSPGRRGRSDSGGGGGGGGGGYERREENDAFRNFGGRRKERTDSGEGRGGGAWN</sequence>
<evidence type="ECO:0000256" key="2">
    <source>
        <dbReference type="SAM" id="MobiDB-lite"/>
    </source>
</evidence>
<feature type="region of interest" description="Disordered" evidence="2">
    <location>
        <begin position="146"/>
        <end position="263"/>
    </location>
</feature>
<reference evidence="4" key="1">
    <citation type="journal article" date="2023" name="Commun. Biol.">
        <title>Genome analysis of Parmales, the sister group of diatoms, reveals the evolutionary specialization of diatoms from phago-mixotrophs to photoautotrophs.</title>
        <authorList>
            <person name="Ban H."/>
            <person name="Sato S."/>
            <person name="Yoshikawa S."/>
            <person name="Yamada K."/>
            <person name="Nakamura Y."/>
            <person name="Ichinomiya M."/>
            <person name="Sato N."/>
            <person name="Blanc-Mathieu R."/>
            <person name="Endo H."/>
            <person name="Kuwata A."/>
            <person name="Ogata H."/>
        </authorList>
    </citation>
    <scope>NUCLEOTIDE SEQUENCE [LARGE SCALE GENOMIC DNA]</scope>
</reference>
<evidence type="ECO:0000313" key="3">
    <source>
        <dbReference type="EMBL" id="GMI48501.1"/>
    </source>
</evidence>
<dbReference type="OrthoDB" id="204607at2759"/>
<accession>A0A9W7GPG2</accession>
<gene>
    <name evidence="3" type="ORF">TrCOL_g5900</name>
</gene>
<proteinExistence type="predicted"/>
<dbReference type="Proteomes" id="UP001165065">
    <property type="component" value="Unassembled WGS sequence"/>
</dbReference>
<feature type="compositionally biased region" description="Low complexity" evidence="2">
    <location>
        <begin position="46"/>
        <end position="62"/>
    </location>
</feature>
<dbReference type="GO" id="GO:0003743">
    <property type="term" value="F:translation initiation factor activity"/>
    <property type="evidence" value="ECO:0007669"/>
    <property type="project" value="InterPro"/>
</dbReference>
<dbReference type="EMBL" id="BRYA01000402">
    <property type="protein sequence ID" value="GMI48501.1"/>
    <property type="molecule type" value="Genomic_DNA"/>
</dbReference>
<feature type="coiled-coil region" evidence="1">
    <location>
        <begin position="76"/>
        <end position="120"/>
    </location>
</feature>
<feature type="region of interest" description="Disordered" evidence="2">
    <location>
        <begin position="1"/>
        <end position="62"/>
    </location>
</feature>
<name>A0A9W7GPG2_9STRA</name>
<dbReference type="InterPro" id="IPR010433">
    <property type="entry name" value="EIF-4B_pln"/>
</dbReference>
<dbReference type="AlphaFoldDB" id="A0A9W7GPG2"/>
<keyword evidence="1" id="KW-0175">Coiled coil</keyword>
<feature type="compositionally biased region" description="Gly residues" evidence="2">
    <location>
        <begin position="202"/>
        <end position="230"/>
    </location>
</feature>
<keyword evidence="4" id="KW-1185">Reference proteome</keyword>